<evidence type="ECO:0000313" key="2">
    <source>
        <dbReference type="WBParaSite" id="PgR002_g087_t02"/>
    </source>
</evidence>
<accession>A0A915AAR8</accession>
<sequence length="55" mass="6199">MLSTNCRKGRSNFFNKEPCGLPVGSQPMDEHTFVPICIVNYDDAIMHTAGERTRL</sequence>
<proteinExistence type="predicted"/>
<evidence type="ECO:0000313" key="1">
    <source>
        <dbReference type="Proteomes" id="UP000887569"/>
    </source>
</evidence>
<dbReference type="WBParaSite" id="PgR002_g087_t02">
    <property type="protein sequence ID" value="PgR002_g087_t02"/>
    <property type="gene ID" value="PgR002_g087"/>
</dbReference>
<protein>
    <submittedName>
        <fullName evidence="2">Uncharacterized protein</fullName>
    </submittedName>
</protein>
<keyword evidence="1" id="KW-1185">Reference proteome</keyword>
<dbReference type="AlphaFoldDB" id="A0A915AAR8"/>
<organism evidence="1 2">
    <name type="scientific">Parascaris univalens</name>
    <name type="common">Nematode worm</name>
    <dbReference type="NCBI Taxonomy" id="6257"/>
    <lineage>
        <taxon>Eukaryota</taxon>
        <taxon>Metazoa</taxon>
        <taxon>Ecdysozoa</taxon>
        <taxon>Nematoda</taxon>
        <taxon>Chromadorea</taxon>
        <taxon>Rhabditida</taxon>
        <taxon>Spirurina</taxon>
        <taxon>Ascaridomorpha</taxon>
        <taxon>Ascaridoidea</taxon>
        <taxon>Ascarididae</taxon>
        <taxon>Parascaris</taxon>
    </lineage>
</organism>
<dbReference type="Proteomes" id="UP000887569">
    <property type="component" value="Unplaced"/>
</dbReference>
<reference evidence="2" key="1">
    <citation type="submission" date="2022-11" db="UniProtKB">
        <authorList>
            <consortium name="WormBaseParasite"/>
        </authorList>
    </citation>
    <scope>IDENTIFICATION</scope>
</reference>
<name>A0A915AAR8_PARUN</name>